<protein>
    <submittedName>
        <fullName evidence="1">Uncharacterized protein</fullName>
    </submittedName>
</protein>
<dbReference type="Proteomes" id="UP000249218">
    <property type="component" value="Unassembled WGS sequence"/>
</dbReference>
<reference evidence="1 2" key="1">
    <citation type="journal article" date="2017" name="BMC Biol.">
        <title>Genomic innovations, transcriptional plasticity and gene loss underlying the evolution and divergence of two highly polyphagous and invasive Helicoverpa pest species.</title>
        <authorList>
            <person name="Pearce S.L."/>
            <person name="Clarke D.F."/>
            <person name="East P.D."/>
            <person name="Elfekih S."/>
            <person name="Gordon K.H."/>
            <person name="Jermiin L.S."/>
            <person name="McGaughran A."/>
            <person name="Oakeshott J.G."/>
            <person name="Papanikolaou A."/>
            <person name="Perera O.P."/>
            <person name="Rane R.V."/>
            <person name="Richards S."/>
            <person name="Tay W.T."/>
            <person name="Walsh T.K."/>
            <person name="Anderson A."/>
            <person name="Anderson C.J."/>
            <person name="Asgari S."/>
            <person name="Board P.G."/>
            <person name="Bretschneider A."/>
            <person name="Campbell P.M."/>
            <person name="Chertemps T."/>
            <person name="Christeller J.T."/>
            <person name="Coppin C.W."/>
            <person name="Downes S.J."/>
            <person name="Duan G."/>
            <person name="Farnsworth C.A."/>
            <person name="Good R.T."/>
            <person name="Han L.B."/>
            <person name="Han Y.C."/>
            <person name="Hatje K."/>
            <person name="Horne I."/>
            <person name="Huang Y.P."/>
            <person name="Hughes D.S."/>
            <person name="Jacquin-Joly E."/>
            <person name="James W."/>
            <person name="Jhangiani S."/>
            <person name="Kollmar M."/>
            <person name="Kuwar S.S."/>
            <person name="Li S."/>
            <person name="Liu N.Y."/>
            <person name="Maibeche M.T."/>
            <person name="Miller J.R."/>
            <person name="Montagne N."/>
            <person name="Perry T."/>
            <person name="Qu J."/>
            <person name="Song S.V."/>
            <person name="Sutton G.G."/>
            <person name="Vogel H."/>
            <person name="Walenz B.P."/>
            <person name="Xu W."/>
            <person name="Zhang H.J."/>
            <person name="Zou Z."/>
            <person name="Batterham P."/>
            <person name="Edwards O.R."/>
            <person name="Feyereisen R."/>
            <person name="Gibbs R.A."/>
            <person name="Heckel D.G."/>
            <person name="McGrath A."/>
            <person name="Robin C."/>
            <person name="Scherer S.E."/>
            <person name="Worley K.C."/>
            <person name="Wu Y.D."/>
        </authorList>
    </citation>
    <scope>NUCLEOTIDE SEQUENCE [LARGE SCALE GENOMIC DNA]</scope>
    <source>
        <strain evidence="1">Harm_GR_Male_#8</strain>
        <tissue evidence="1">Whole organism</tissue>
    </source>
</reference>
<dbReference type="EMBL" id="KZ150024">
    <property type="protein sequence ID" value="PZC74836.1"/>
    <property type="molecule type" value="Genomic_DNA"/>
</dbReference>
<evidence type="ECO:0000313" key="2">
    <source>
        <dbReference type="Proteomes" id="UP000249218"/>
    </source>
</evidence>
<gene>
    <name evidence="1" type="primary">HaOG207100</name>
    <name evidence="1" type="ORF">B5X24_HaOG207100</name>
</gene>
<keyword evidence="2" id="KW-1185">Reference proteome</keyword>
<accession>A0A2W1BPN4</accession>
<organism evidence="1 2">
    <name type="scientific">Helicoverpa armigera</name>
    <name type="common">Cotton bollworm</name>
    <name type="synonym">Heliothis armigera</name>
    <dbReference type="NCBI Taxonomy" id="29058"/>
    <lineage>
        <taxon>Eukaryota</taxon>
        <taxon>Metazoa</taxon>
        <taxon>Ecdysozoa</taxon>
        <taxon>Arthropoda</taxon>
        <taxon>Hexapoda</taxon>
        <taxon>Insecta</taxon>
        <taxon>Pterygota</taxon>
        <taxon>Neoptera</taxon>
        <taxon>Endopterygota</taxon>
        <taxon>Lepidoptera</taxon>
        <taxon>Glossata</taxon>
        <taxon>Ditrysia</taxon>
        <taxon>Noctuoidea</taxon>
        <taxon>Noctuidae</taxon>
        <taxon>Heliothinae</taxon>
        <taxon>Helicoverpa</taxon>
    </lineage>
</organism>
<evidence type="ECO:0000313" key="1">
    <source>
        <dbReference type="EMBL" id="PZC74836.1"/>
    </source>
</evidence>
<proteinExistence type="predicted"/>
<sequence length="72" mass="7731">MHLPSCSCPMQLYFCVRCVLAGPAGDALQLIAPLLPAYSATDTLHTAHDQHCRGVSRGCGFASRTARPVQNF</sequence>
<name>A0A2W1BPN4_HELAM</name>
<dbReference type="AlphaFoldDB" id="A0A2W1BPN4"/>